<dbReference type="InterPro" id="IPR019734">
    <property type="entry name" value="TPR_rpt"/>
</dbReference>
<dbReference type="Pfam" id="PF13181">
    <property type="entry name" value="TPR_8"/>
    <property type="match status" value="2"/>
</dbReference>
<accession>A0A1S2YWZ4</accession>
<sequence>MASETNTDEEHLFRRLQDSPDDASLHFDIGLFLWKKGGERQEAKDKAAQHFILSAKLNPKNGESFKYLGHYYGRVSLDTQRALKCYHRAVAINPDDSDSGEALCDLLDQGGKDTLEVAVCLEASKMSPRAFWAFRRLGFLLVHQKKWSEAVQSLQHAIRGYPTCADLWEALGLAYQRLGRFTAAVKSYGRAIELDNKMVFALVESGNISLTLGQFKKGIEQFQQALEISPDCVPAQYGLALGLLCSAKDCINLGAYQWGASLLEEASEVARESACSFRNISCLWKLYADIQLAYARCNPWIEEVQKLESNKEAFSASIISWRKTCFLAARRARFSYQRALHLSPWQANIYTDIAVISDLITSLSNNYKQDLNARQLAEKMSIGALLLEGDNYEFWVALGCLSDHNALNQHALIRGLQLNVSLAAAWGYLGKLYCKKGEKQLARQVFDRARSIDPGLALPWASMSAESCVSREVAQGEAFESCSRAVQILPLAEFQVGLAKLALLSGHISSSQVFGAIQQAVQHSPDSPESHNLHGLVCEARKDYKSAATFYRLARHAFSIGSQSIRNSHIRDISINLARSLSKAGNAADALQECENLKKEGALDEEGLHVYAFSLWQHGENDLALSVARSLAESLSSMKKTFVAASICFISRLVYFICGLDAVITSIVKIPEELFQSSKVSFVMSAINALDGQNRLGLVVSSTRNFLKSQEEISRMHILIALGKLVKNKSDCCLDIKSGIVYLRKALHMFPNCNLIRNLLGYLLLFYEELNNCHVATRCCKLDHPDLSDQEGLKSAYDIYGAGAVACYAACDATDNITKFTFPTCSKKCSGHPRAIKFLQKYIHQKPWNHDARYLLVLNYLQKAREQKFPHHLCGILNRLIQAALSNELHSKTEMKYQYRHFQLLLCASEISLQCGIHMSCITHAKKASQLVLPDGYLFFAHLLLCRLYSMKDDHLNFMKEYSKCLELRTDSHIGWICLKLMECQYELQIDSNAIDLNFEKCIRRDGSSWNMWMAVYNLVRGMNWLQKSDLVSAEQFMAEACSLAGFESCLFLCHGAICMELVRQCSDPQYLSRAVESLTKVQELSLIPLPFASILLAQAEGSLGSKGRWDRNLRLEWYNWPSEMRPAEVYFQMHLLARQLKLGPNTISSMESSESPQRWVIRAIHINPSCMRYWRVLQKLME</sequence>
<keyword evidence="1" id="KW-0677">Repeat</keyword>
<dbReference type="InterPro" id="IPR039226">
    <property type="entry name" value="Ski3/TTC37"/>
</dbReference>
<dbReference type="AlphaFoldDB" id="A0A1S2YWZ4"/>
<keyword evidence="4" id="KW-1185">Reference proteome</keyword>
<organism evidence="4 5">
    <name type="scientific">Cicer arietinum</name>
    <name type="common">Chickpea</name>
    <name type="synonym">Garbanzo</name>
    <dbReference type="NCBI Taxonomy" id="3827"/>
    <lineage>
        <taxon>Eukaryota</taxon>
        <taxon>Viridiplantae</taxon>
        <taxon>Streptophyta</taxon>
        <taxon>Embryophyta</taxon>
        <taxon>Tracheophyta</taxon>
        <taxon>Spermatophyta</taxon>
        <taxon>Magnoliopsida</taxon>
        <taxon>eudicotyledons</taxon>
        <taxon>Gunneridae</taxon>
        <taxon>Pentapetalae</taxon>
        <taxon>rosids</taxon>
        <taxon>fabids</taxon>
        <taxon>Fabales</taxon>
        <taxon>Fabaceae</taxon>
        <taxon>Papilionoideae</taxon>
        <taxon>50 kb inversion clade</taxon>
        <taxon>NPAAA clade</taxon>
        <taxon>Hologalegina</taxon>
        <taxon>IRL clade</taxon>
        <taxon>Cicereae</taxon>
        <taxon>Cicer</taxon>
    </lineage>
</organism>
<feature type="repeat" description="TPR" evidence="3">
    <location>
        <begin position="165"/>
        <end position="198"/>
    </location>
</feature>
<dbReference type="PaxDb" id="3827-XP_004511280.1"/>
<dbReference type="PROSITE" id="PS50005">
    <property type="entry name" value="TPR"/>
    <property type="match status" value="3"/>
</dbReference>
<evidence type="ECO:0000256" key="3">
    <source>
        <dbReference type="PROSITE-ProRule" id="PRU00339"/>
    </source>
</evidence>
<protein>
    <submittedName>
        <fullName evidence="5">Tetratricopeptide repeat protein SKI3 isoform X1</fullName>
    </submittedName>
</protein>
<dbReference type="STRING" id="3827.A0A1S2YWZ4"/>
<evidence type="ECO:0000256" key="1">
    <source>
        <dbReference type="ARBA" id="ARBA00022737"/>
    </source>
</evidence>
<dbReference type="InterPro" id="IPR011990">
    <property type="entry name" value="TPR-like_helical_dom_sf"/>
</dbReference>
<dbReference type="SUPFAM" id="SSF48452">
    <property type="entry name" value="TPR-like"/>
    <property type="match status" value="3"/>
</dbReference>
<dbReference type="GeneID" id="101514208"/>
<dbReference type="GO" id="GO:0006401">
    <property type="term" value="P:RNA catabolic process"/>
    <property type="evidence" value="ECO:0007669"/>
    <property type="project" value="InterPro"/>
</dbReference>
<reference evidence="5" key="2">
    <citation type="submission" date="2025-08" db="UniProtKB">
        <authorList>
            <consortium name="RefSeq"/>
        </authorList>
    </citation>
    <scope>IDENTIFICATION</scope>
    <source>
        <tissue evidence="5">Etiolated seedlings</tissue>
    </source>
</reference>
<gene>
    <name evidence="5" type="primary">LOC101514208</name>
</gene>
<dbReference type="RefSeq" id="XP_004511280.1">
    <property type="nucleotide sequence ID" value="XM_004511223.3"/>
</dbReference>
<dbReference type="Proteomes" id="UP000087171">
    <property type="component" value="Chromosome Ca8"/>
</dbReference>
<dbReference type="KEGG" id="cam:101514208"/>
<dbReference type="SMART" id="SM00028">
    <property type="entry name" value="TPR"/>
    <property type="match status" value="5"/>
</dbReference>
<dbReference type="eggNOG" id="KOG1127">
    <property type="taxonomic scope" value="Eukaryota"/>
</dbReference>
<dbReference type="Gene3D" id="1.25.40.10">
    <property type="entry name" value="Tetratricopeptide repeat domain"/>
    <property type="match status" value="3"/>
</dbReference>
<dbReference type="OrthoDB" id="421075at2759"/>
<dbReference type="PANTHER" id="PTHR15704:SF7">
    <property type="entry name" value="SUPERKILLER COMPLEX PROTEIN 3"/>
    <property type="match status" value="1"/>
</dbReference>
<dbReference type="PANTHER" id="PTHR15704">
    <property type="entry name" value="SUPERKILLER 3 PROTEIN-RELATED"/>
    <property type="match status" value="1"/>
</dbReference>
<reference evidence="4" key="1">
    <citation type="journal article" date="2013" name="Nat. Biotechnol.">
        <title>Draft genome sequence of chickpea (Cicer arietinum) provides a resource for trait improvement.</title>
        <authorList>
            <person name="Varshney R.K."/>
            <person name="Song C."/>
            <person name="Saxena R.K."/>
            <person name="Azam S."/>
            <person name="Yu S."/>
            <person name="Sharpe A.G."/>
            <person name="Cannon S."/>
            <person name="Baek J."/>
            <person name="Rosen B.D."/>
            <person name="Tar'an B."/>
            <person name="Millan T."/>
            <person name="Zhang X."/>
            <person name="Ramsay L.D."/>
            <person name="Iwata A."/>
            <person name="Wang Y."/>
            <person name="Nelson W."/>
            <person name="Farmer A.D."/>
            <person name="Gaur P.M."/>
            <person name="Soderlund C."/>
            <person name="Penmetsa R.V."/>
            <person name="Xu C."/>
            <person name="Bharti A.K."/>
            <person name="He W."/>
            <person name="Winter P."/>
            <person name="Zhao S."/>
            <person name="Hane J.K."/>
            <person name="Carrasquilla-Garcia N."/>
            <person name="Condie J.A."/>
            <person name="Upadhyaya H.D."/>
            <person name="Luo M.C."/>
            <person name="Thudi M."/>
            <person name="Gowda C.L."/>
            <person name="Singh N.P."/>
            <person name="Lichtenzveig J."/>
            <person name="Gali K.K."/>
            <person name="Rubio J."/>
            <person name="Nadarajan N."/>
            <person name="Dolezel J."/>
            <person name="Bansal K.C."/>
            <person name="Xu X."/>
            <person name="Edwards D."/>
            <person name="Zhang G."/>
            <person name="Kahl G."/>
            <person name="Gil J."/>
            <person name="Singh K.B."/>
            <person name="Datta S.K."/>
            <person name="Jackson S.A."/>
            <person name="Wang J."/>
            <person name="Cook D.R."/>
        </authorList>
    </citation>
    <scope>NUCLEOTIDE SEQUENCE [LARGE SCALE GENOMIC DNA]</scope>
    <source>
        <strain evidence="4">cv. CDC Frontier</strain>
    </source>
</reference>
<proteinExistence type="predicted"/>
<feature type="repeat" description="TPR" evidence="3">
    <location>
        <begin position="423"/>
        <end position="456"/>
    </location>
</feature>
<dbReference type="PROSITE" id="PS50293">
    <property type="entry name" value="TPR_REGION"/>
    <property type="match status" value="1"/>
</dbReference>
<keyword evidence="2 3" id="KW-0802">TPR repeat</keyword>
<dbReference type="GO" id="GO:0055087">
    <property type="term" value="C:Ski complex"/>
    <property type="evidence" value="ECO:0007669"/>
    <property type="project" value="InterPro"/>
</dbReference>
<evidence type="ECO:0000256" key="2">
    <source>
        <dbReference type="ARBA" id="ARBA00022803"/>
    </source>
</evidence>
<evidence type="ECO:0000313" key="4">
    <source>
        <dbReference type="Proteomes" id="UP000087171"/>
    </source>
</evidence>
<evidence type="ECO:0000313" key="5">
    <source>
        <dbReference type="RefSeq" id="XP_004511280.1"/>
    </source>
</evidence>
<feature type="repeat" description="TPR" evidence="3">
    <location>
        <begin position="199"/>
        <end position="232"/>
    </location>
</feature>
<name>A0A1S2YWZ4_CICAR</name>